<feature type="compositionally biased region" description="Polar residues" evidence="6">
    <location>
        <begin position="1772"/>
        <end position="1792"/>
    </location>
</feature>
<feature type="region of interest" description="Disordered" evidence="6">
    <location>
        <begin position="391"/>
        <end position="487"/>
    </location>
</feature>
<dbReference type="GO" id="GO:0070973">
    <property type="term" value="P:protein localization to endoplasmic reticulum exit site"/>
    <property type="evidence" value="ECO:0007669"/>
    <property type="project" value="TreeGrafter"/>
</dbReference>
<evidence type="ECO:0000256" key="1">
    <source>
        <dbReference type="ARBA" id="ARBA00004240"/>
    </source>
</evidence>
<dbReference type="PANTHER" id="PTHR13402:SF6">
    <property type="entry name" value="SECRETORY 16, ISOFORM I"/>
    <property type="match status" value="1"/>
</dbReference>
<evidence type="ECO:0000256" key="5">
    <source>
        <dbReference type="ARBA" id="ARBA00022892"/>
    </source>
</evidence>
<dbReference type="GO" id="GO:0012507">
    <property type="term" value="C:ER to Golgi transport vesicle membrane"/>
    <property type="evidence" value="ECO:0007669"/>
    <property type="project" value="TreeGrafter"/>
</dbReference>
<feature type="domain" description="Sec16 Sec23-binding" evidence="7">
    <location>
        <begin position="1374"/>
        <end position="1622"/>
    </location>
</feature>
<feature type="compositionally biased region" description="Polar residues" evidence="6">
    <location>
        <begin position="672"/>
        <end position="686"/>
    </location>
</feature>
<feature type="compositionally biased region" description="Low complexity" evidence="6">
    <location>
        <begin position="38"/>
        <end position="76"/>
    </location>
</feature>
<reference evidence="8" key="1">
    <citation type="submission" date="2022-05" db="EMBL/GenBank/DDBJ databases">
        <authorList>
            <person name="Okamura Y."/>
        </authorList>
    </citation>
    <scope>NUCLEOTIDE SEQUENCE</scope>
</reference>
<dbReference type="GO" id="GO:0007030">
    <property type="term" value="P:Golgi organization"/>
    <property type="evidence" value="ECO:0007669"/>
    <property type="project" value="TreeGrafter"/>
</dbReference>
<feature type="region of interest" description="Disordered" evidence="6">
    <location>
        <begin position="654"/>
        <end position="688"/>
    </location>
</feature>
<evidence type="ECO:0000256" key="3">
    <source>
        <dbReference type="ARBA" id="ARBA00022448"/>
    </source>
</evidence>
<name>A0A9P0TP02_PIEBR</name>
<feature type="compositionally biased region" description="Low complexity" evidence="6">
    <location>
        <begin position="1705"/>
        <end position="1734"/>
    </location>
</feature>
<feature type="region of interest" description="Disordered" evidence="6">
    <location>
        <begin position="523"/>
        <end position="567"/>
    </location>
</feature>
<evidence type="ECO:0000256" key="2">
    <source>
        <dbReference type="ARBA" id="ARBA00005927"/>
    </source>
</evidence>
<feature type="compositionally biased region" description="Polar residues" evidence="6">
    <location>
        <begin position="404"/>
        <end position="422"/>
    </location>
</feature>
<keyword evidence="3" id="KW-0813">Transport</keyword>
<dbReference type="CDD" id="cd09233">
    <property type="entry name" value="ACE1-Sec16-like"/>
    <property type="match status" value="1"/>
</dbReference>
<dbReference type="PANTHER" id="PTHR13402">
    <property type="entry name" value="RGPR-RELATED"/>
    <property type="match status" value="1"/>
</dbReference>
<feature type="compositionally biased region" description="Pro residues" evidence="6">
    <location>
        <begin position="1960"/>
        <end position="1979"/>
    </location>
</feature>
<feature type="compositionally biased region" description="Polar residues" evidence="6">
    <location>
        <begin position="299"/>
        <end position="308"/>
    </location>
</feature>
<evidence type="ECO:0000256" key="6">
    <source>
        <dbReference type="SAM" id="MobiDB-lite"/>
    </source>
</evidence>
<feature type="compositionally biased region" description="Polar residues" evidence="6">
    <location>
        <begin position="549"/>
        <end position="561"/>
    </location>
</feature>
<gene>
    <name evidence="8" type="ORF">PIBRA_LOCUS11320</name>
</gene>
<feature type="region of interest" description="Disordered" evidence="6">
    <location>
        <begin position="1762"/>
        <end position="1851"/>
    </location>
</feature>
<feature type="region of interest" description="Disordered" evidence="6">
    <location>
        <begin position="1"/>
        <end position="101"/>
    </location>
</feature>
<feature type="compositionally biased region" description="Polar residues" evidence="6">
    <location>
        <begin position="263"/>
        <end position="273"/>
    </location>
</feature>
<evidence type="ECO:0000313" key="8">
    <source>
        <dbReference type="EMBL" id="CAH4035240.1"/>
    </source>
</evidence>
<dbReference type="Gene3D" id="1.25.40.1030">
    <property type="match status" value="1"/>
</dbReference>
<feature type="compositionally biased region" description="Basic and acidic residues" evidence="6">
    <location>
        <begin position="876"/>
        <end position="930"/>
    </location>
</feature>
<protein>
    <recommendedName>
        <fullName evidence="7">Sec16 Sec23-binding domain-containing protein</fullName>
    </recommendedName>
</protein>
<feature type="compositionally biased region" description="Basic and acidic residues" evidence="6">
    <location>
        <begin position="1055"/>
        <end position="1073"/>
    </location>
</feature>
<dbReference type="GO" id="GO:0016192">
    <property type="term" value="P:vesicle-mediated transport"/>
    <property type="evidence" value="ECO:0007669"/>
    <property type="project" value="UniProtKB-KW"/>
</dbReference>
<dbReference type="Pfam" id="PF12931">
    <property type="entry name" value="TPR_Sec16"/>
    <property type="match status" value="1"/>
</dbReference>
<accession>A0A9P0TP02</accession>
<evidence type="ECO:0000313" key="9">
    <source>
        <dbReference type="Proteomes" id="UP001152562"/>
    </source>
</evidence>
<dbReference type="GO" id="GO:0070971">
    <property type="term" value="C:endoplasmic reticulum exit site"/>
    <property type="evidence" value="ECO:0007669"/>
    <property type="project" value="TreeGrafter"/>
</dbReference>
<keyword evidence="4" id="KW-0256">Endoplasmic reticulum</keyword>
<keyword evidence="5" id="KW-0931">ER-Golgi transport</keyword>
<feature type="region of interest" description="Disordered" evidence="6">
    <location>
        <begin position="1957"/>
        <end position="1982"/>
    </location>
</feature>
<feature type="compositionally biased region" description="Basic and acidic residues" evidence="6">
    <location>
        <begin position="970"/>
        <end position="1032"/>
    </location>
</feature>
<feature type="compositionally biased region" description="Basic and acidic residues" evidence="6">
    <location>
        <begin position="279"/>
        <end position="289"/>
    </location>
</feature>
<feature type="compositionally biased region" description="Polar residues" evidence="6">
    <location>
        <begin position="1"/>
        <end position="15"/>
    </location>
</feature>
<feature type="region of interest" description="Disordered" evidence="6">
    <location>
        <begin position="263"/>
        <end position="308"/>
    </location>
</feature>
<feature type="region of interest" description="Disordered" evidence="6">
    <location>
        <begin position="831"/>
        <end position="1079"/>
    </location>
</feature>
<comment type="subcellular location">
    <subcellularLocation>
        <location evidence="1">Endoplasmic reticulum</location>
    </subcellularLocation>
</comment>
<feature type="compositionally biased region" description="Basic and acidic residues" evidence="6">
    <location>
        <begin position="1808"/>
        <end position="1846"/>
    </location>
</feature>
<feature type="compositionally biased region" description="Polar residues" evidence="6">
    <location>
        <begin position="837"/>
        <end position="846"/>
    </location>
</feature>
<keyword evidence="9" id="KW-1185">Reference proteome</keyword>
<dbReference type="Proteomes" id="UP001152562">
    <property type="component" value="Unassembled WGS sequence"/>
</dbReference>
<proteinExistence type="inferred from homology"/>
<feature type="region of interest" description="Disordered" evidence="6">
    <location>
        <begin position="1629"/>
        <end position="1651"/>
    </location>
</feature>
<dbReference type="EMBL" id="CALOZG010000042">
    <property type="protein sequence ID" value="CAH4035240.1"/>
    <property type="molecule type" value="Genomic_DNA"/>
</dbReference>
<comment type="caution">
    <text evidence="8">The sequence shown here is derived from an EMBL/GenBank/DDBJ whole genome shotgun (WGS) entry which is preliminary data.</text>
</comment>
<feature type="region of interest" description="Disordered" evidence="6">
    <location>
        <begin position="582"/>
        <end position="606"/>
    </location>
</feature>
<evidence type="ECO:0000256" key="4">
    <source>
        <dbReference type="ARBA" id="ARBA00022824"/>
    </source>
</evidence>
<feature type="region of interest" description="Disordered" evidence="6">
    <location>
        <begin position="1669"/>
        <end position="1734"/>
    </location>
</feature>
<comment type="similarity">
    <text evidence="2">Belongs to the SEC16 family.</text>
</comment>
<feature type="compositionally biased region" description="Polar residues" evidence="6">
    <location>
        <begin position="431"/>
        <end position="462"/>
    </location>
</feature>
<sequence length="2007" mass="224548">MSWMNRAQSGASQAPQPGPDQTPYNTNQAYGGQPNIYQNFQSGQNTQQQNIWPVQQEQQQQFDQQYGQIYSQSSYGNNSNEFYQQPPQFNQNYSNQNYDNVQQGYQPNFYQNTSTQQQVFNQNKPNNDTWEDNWGWGWEDASKQSQKNVSQVPVQLTKEPVYNQNANIIEESFSSNDNWNWSMENKPKEPSLKCEEKCSTPDTNQMNANALPYSQGNVNTTASLNFEQVKTLNDRDVVKEQMPNLMMGKRFNLENLTPQWSIESQMSQDSSDGPLTHSEGTHSTHRSENQSRSSNKSSPGPNIDSTTFNFSQTVHEMSDQVNELTKSIEDSVSESHYMYNANLFDNSNDLSQSMSEMHINKIEKSEAVNEEGPITEHLENTVAVNNMYASNVNQRPSPLPSPATNPQQTPLQSIPSLHSRQSPMPPAPPVTGSSQQNLNMPPRNPTNTIAVTDNVVPTQPSHPATGCLPPPPNFSSSSSNPFKHSGPFSHKTIGVTQHNSYPMPQAISSASNLVSPAAVSKLSQGRMPDGFGANLETTPDNSERPDQLPPSTYRSSITHNMPDNLEVAPQNDRNEYLQTAHLSGNDFGENNDFSRPPPPGSRRMGVGQQDLEYNQDLNISGEEPPPGLARMVPGQQTESDNTYNQASEVYMDRHIDGQPTDSINRPYRRADGQQTPDEYVQTSQNRGSDRRLVGLDRMVPGEPSNDDYSQFQNTNYSGTNEQRVVTGVDNSFPITTEVGLSEIREQNVDGSDYTEQNLTSTSRNVIGARETSNVTTPEYNMSVEDQQREITMEGENLQDLSMVSSADVSFREHTFDTSNINIGSNMESNDAGLEYIGNNSRKQSLNRSSGDSGESEGDRGYKASPRKDREKHKPSRDRDKDLKYPRDDRKYERDSERRPYPEDRRSERERRDKEKDKERARRDRDDSPESRRHRRSVHSRRYETEDTDYYSDKDRDRRRYREGSYSSKPPRPDENDRRYDDRRRYNTIERERRHEDERERRRPKDRYERRYREIDPTRRHPRRPDEDRRRGGDTYSSGSRAGSRDATATDEDPDEPRRRPRDERRRYRTRPDPPYDEYAMSGYGGDAYAAQYEYYERLRRADPAAYMRLYHQIMAGHLQQHRYPGYELRGEERGSVHSGRSSANGLKGPDAYYGGLLRAPPTFRTDGSDREVTTDASLNLQLEESTVRSERMTPFKYSTAHIKGTLSAGTLVVVRAAWPADGRPAPVRLLPLTALLAADPMAQELAALPGPLVRGVTHKKNVIEYCMTRVRDAPRCEAARRDVTGYTLVWELLALLLRQNGVVMGSDVAELLMNNAKEYEYRVPSLTPPSGSRVASSASLNCEEEVADVQITPPLPTPAETEVVVDEKEATEKLRELLTYGSQQEALEWAMNNGLWAHALTLAAGCERRTRGAVSARFVGALSTTDPLHTLYAARAQRTPPAATCVGDVRWGDWRPHVAILLANPSTKQEQDQRTVTQFGDSLAARGLLYSAQFCYLTAGMPFAPHPLAPYATPTLTTPTAPRLSLLLADGKANKLSHFATNQAIFATEIYEYAVSLSQDYIIDNLQVYKFLIATRLAECGFVERALRYTEAVGRAALARPQSQPPALLTAVTHLADRLKYHDPAEAAGEEVADAGEGSGEGSGEPSPRHNHWIQDVRDMAHAAVIASAEASQQNTPQHQPIADPYSQQNWGDQTIQPQNYPEVQQQDPQPDYTPPAQYYQPPTSAATSAAAPAPAENEYAYTATDDFTYGGNETDYTYGGEWTRDDPYWQGDSQYQYGEQDQNGVTDQPAPTITMPGASRPVPFKNYDNDRPPSADQTDRETDTPKPVKPDSKGDKEDNKGDNKKGGWLGGILTKLSLRGPNQMILPDDKNPTIVWDAATKRWVNRDSPDDEPSAPPPPPRMAPPQPVTSTPLQSPGGIPPGASALAPGIPSAAGGNLLRMQRGRNIKKSYVDVFNPAGAPPPAVLPPPDLPPAPPAATPQYFVPAPVQQSGIYDPNSMEPERSAI</sequence>
<feature type="region of interest" description="Disordered" evidence="6">
    <location>
        <begin position="1863"/>
        <end position="1938"/>
    </location>
</feature>
<feature type="compositionally biased region" description="Polar residues" evidence="6">
    <location>
        <begin position="1686"/>
        <end position="1704"/>
    </location>
</feature>
<feature type="compositionally biased region" description="Pro residues" evidence="6">
    <location>
        <begin position="1895"/>
        <end position="1908"/>
    </location>
</feature>
<feature type="compositionally biased region" description="Basic and acidic residues" evidence="6">
    <location>
        <begin position="856"/>
        <end position="868"/>
    </location>
</feature>
<feature type="compositionally biased region" description="Basic and acidic residues" evidence="6">
    <location>
        <begin position="940"/>
        <end position="962"/>
    </location>
</feature>
<dbReference type="InterPro" id="IPR024298">
    <property type="entry name" value="Sec16_Sec23-bd"/>
</dbReference>
<evidence type="ECO:0000259" key="7">
    <source>
        <dbReference type="Pfam" id="PF12931"/>
    </source>
</evidence>
<feature type="compositionally biased region" description="Polar residues" evidence="6">
    <location>
        <begin position="77"/>
        <end position="101"/>
    </location>
</feature>
<organism evidence="8 9">
    <name type="scientific">Pieris brassicae</name>
    <name type="common">White butterfly</name>
    <name type="synonym">Large white butterfly</name>
    <dbReference type="NCBI Taxonomy" id="7116"/>
    <lineage>
        <taxon>Eukaryota</taxon>
        <taxon>Metazoa</taxon>
        <taxon>Ecdysozoa</taxon>
        <taxon>Arthropoda</taxon>
        <taxon>Hexapoda</taxon>
        <taxon>Insecta</taxon>
        <taxon>Pterygota</taxon>
        <taxon>Neoptera</taxon>
        <taxon>Endopterygota</taxon>
        <taxon>Lepidoptera</taxon>
        <taxon>Glossata</taxon>
        <taxon>Ditrysia</taxon>
        <taxon>Papilionoidea</taxon>
        <taxon>Pieridae</taxon>
        <taxon>Pierinae</taxon>
        <taxon>Pieris</taxon>
    </lineage>
</organism>